<dbReference type="RefSeq" id="WP_115582651.1">
    <property type="nucleotide sequence ID" value="NZ_NXLW01000020.1"/>
</dbReference>
<evidence type="ECO:0000313" key="1">
    <source>
        <dbReference type="EMBL" id="RDU70432.1"/>
    </source>
</evidence>
<keyword evidence="2" id="KW-1185">Reference proteome</keyword>
<sequence length="322" mass="36587">MAKYIQVPFAHEGDKLAFPFKPDGNSPIDFLRGYNKYYELPPDAGGEWINRENFNYLLNMITDTIQQLQRATTRDLDFDILQNGGYNVGEGCLLNYNTYSRQLIQTPTTYNNTESTYIQKIRVISLIPNNTLNPYSESALFDTWLIDDGNQIGFAYFDFMNLPAPPGYIRVNASDILTKQFSMVEYKRIRELLKTSQIGDKVGIFVKESDDTFSLQDIRGYHPRVWSNGSEVDSNRSFNELQLPALPNVKGESKASMGASYFGYSGAIRNDVVSDIKKNWNANPWGSANGFSMDLSRYSPIYKDGHNEVTVHNFSVNVCIKV</sequence>
<evidence type="ECO:0000313" key="2">
    <source>
        <dbReference type="Proteomes" id="UP000256424"/>
    </source>
</evidence>
<protein>
    <recommendedName>
        <fullName evidence="3">Phage tail collar domain-containing protein</fullName>
    </recommendedName>
</protein>
<gene>
    <name evidence="1" type="ORF">CQA66_08465</name>
</gene>
<dbReference type="AlphaFoldDB" id="A0A3D8IYT4"/>
<dbReference type="Proteomes" id="UP000256424">
    <property type="component" value="Unassembled WGS sequence"/>
</dbReference>
<proteinExistence type="predicted"/>
<name>A0A3D8IYT4_9HELI</name>
<evidence type="ECO:0008006" key="3">
    <source>
        <dbReference type="Google" id="ProtNLM"/>
    </source>
</evidence>
<dbReference type="EMBL" id="NXLW01000020">
    <property type="protein sequence ID" value="RDU70432.1"/>
    <property type="molecule type" value="Genomic_DNA"/>
</dbReference>
<comment type="caution">
    <text evidence="1">The sequence shown here is derived from an EMBL/GenBank/DDBJ whole genome shotgun (WGS) entry which is preliminary data.</text>
</comment>
<accession>A0A3D8IYT4</accession>
<reference evidence="1 2" key="1">
    <citation type="submission" date="2018-04" db="EMBL/GenBank/DDBJ databases">
        <title>Novel Campyloabacter and Helicobacter Species and Strains.</title>
        <authorList>
            <person name="Mannion A.J."/>
            <person name="Shen Z."/>
            <person name="Fox J.G."/>
        </authorList>
    </citation>
    <scope>NUCLEOTIDE SEQUENCE [LARGE SCALE GENOMIC DNA]</scope>
    <source>
        <strain evidence="1 2">MIT 97-5075</strain>
    </source>
</reference>
<organism evidence="1 2">
    <name type="scientific">Helicobacter aurati</name>
    <dbReference type="NCBI Taxonomy" id="137778"/>
    <lineage>
        <taxon>Bacteria</taxon>
        <taxon>Pseudomonadati</taxon>
        <taxon>Campylobacterota</taxon>
        <taxon>Epsilonproteobacteria</taxon>
        <taxon>Campylobacterales</taxon>
        <taxon>Helicobacteraceae</taxon>
        <taxon>Helicobacter</taxon>
    </lineage>
</organism>
<dbReference type="SUPFAM" id="SSF88874">
    <property type="entry name" value="Receptor-binding domain of short tail fibre protein gp12"/>
    <property type="match status" value="1"/>
</dbReference>